<evidence type="ECO:0000313" key="2">
    <source>
        <dbReference type="Proteomes" id="UP000305675"/>
    </source>
</evidence>
<gene>
    <name evidence="1" type="ORF">FCL42_19305</name>
</gene>
<proteinExistence type="predicted"/>
<dbReference type="AlphaFoldDB" id="A0A4U1BFW7"/>
<name>A0A4U1BFW7_9GAMM</name>
<dbReference type="EMBL" id="SWCJ01000022">
    <property type="protein sequence ID" value="TKB50165.1"/>
    <property type="molecule type" value="Genomic_DNA"/>
</dbReference>
<organism evidence="1 2">
    <name type="scientific">Ferrimonas aestuarii</name>
    <dbReference type="NCBI Taxonomy" id="2569539"/>
    <lineage>
        <taxon>Bacteria</taxon>
        <taxon>Pseudomonadati</taxon>
        <taxon>Pseudomonadota</taxon>
        <taxon>Gammaproteobacteria</taxon>
        <taxon>Alteromonadales</taxon>
        <taxon>Ferrimonadaceae</taxon>
        <taxon>Ferrimonas</taxon>
    </lineage>
</organism>
<comment type="caution">
    <text evidence="1">The sequence shown here is derived from an EMBL/GenBank/DDBJ whole genome shotgun (WGS) entry which is preliminary data.</text>
</comment>
<evidence type="ECO:0000313" key="1">
    <source>
        <dbReference type="EMBL" id="TKB50165.1"/>
    </source>
</evidence>
<protein>
    <submittedName>
        <fullName evidence="1">Uncharacterized protein</fullName>
    </submittedName>
</protein>
<dbReference type="RefSeq" id="WP_136865071.1">
    <property type="nucleotide sequence ID" value="NZ_SWCJ01000022.1"/>
</dbReference>
<dbReference type="Proteomes" id="UP000305675">
    <property type="component" value="Unassembled WGS sequence"/>
</dbReference>
<keyword evidence="2" id="KW-1185">Reference proteome</keyword>
<accession>A0A4U1BFW7</accession>
<sequence>MQLSVEIEFFRIDPSGKQAIQDRRPDGFNLAVHYQRIIEIHHLEFWPRSDPGHFSAAGIPLCTLQNKEQNKLWSGSRAMGSVKIKTK</sequence>
<reference evidence="1 2" key="1">
    <citation type="submission" date="2019-04" db="EMBL/GenBank/DDBJ databases">
        <authorList>
            <person name="Hwang J.C."/>
        </authorList>
    </citation>
    <scope>NUCLEOTIDE SEQUENCE [LARGE SCALE GENOMIC DNA]</scope>
    <source>
        <strain evidence="1 2">IMCC35002</strain>
    </source>
</reference>